<dbReference type="GO" id="GO:0000287">
    <property type="term" value="F:magnesium ion binding"/>
    <property type="evidence" value="ECO:0007669"/>
    <property type="project" value="InterPro"/>
</dbReference>
<protein>
    <recommendedName>
        <fullName evidence="7">Enolase 4</fullName>
        <ecNumber evidence="3">4.2.1.11</ecNumber>
    </recommendedName>
    <alternativeName>
        <fullName evidence="6">2-phospho-D-glycerate hydro-lyase</fullName>
    </alternativeName>
</protein>
<dbReference type="OrthoDB" id="10009078at2759"/>
<dbReference type="Ensembl" id="ENSATET00000007202.2">
    <property type="protein sequence ID" value="ENSATEP00000007080.2"/>
    <property type="gene ID" value="ENSATEG00000004931.2"/>
</dbReference>
<dbReference type="PANTHER" id="PTHR11902">
    <property type="entry name" value="ENOLASE"/>
    <property type="match status" value="1"/>
</dbReference>
<dbReference type="InterPro" id="IPR000941">
    <property type="entry name" value="Enolase"/>
</dbReference>
<evidence type="ECO:0000313" key="12">
    <source>
        <dbReference type="Ensembl" id="ENSATEP00000007080.2"/>
    </source>
</evidence>
<evidence type="ECO:0000256" key="8">
    <source>
        <dbReference type="ARBA" id="ARBA00048333"/>
    </source>
</evidence>
<dbReference type="GO" id="GO:0004634">
    <property type="term" value="F:phosphopyruvate hydratase activity"/>
    <property type="evidence" value="ECO:0007669"/>
    <property type="project" value="UniProtKB-EC"/>
</dbReference>
<feature type="region of interest" description="Disordered" evidence="9">
    <location>
        <begin position="546"/>
        <end position="571"/>
    </location>
</feature>
<dbReference type="InterPro" id="IPR047500">
    <property type="entry name" value="DD_ENO4"/>
</dbReference>
<dbReference type="GeneTree" id="ENSGT00950000182805"/>
<dbReference type="UniPathway" id="UPA00109">
    <property type="reaction ID" value="UER00187"/>
</dbReference>
<dbReference type="SMART" id="SM01192">
    <property type="entry name" value="Enolase_C"/>
    <property type="match status" value="1"/>
</dbReference>
<comment type="catalytic activity">
    <reaction evidence="8">
        <text>(2R)-2-phosphoglycerate = phosphoenolpyruvate + H2O</text>
        <dbReference type="Rhea" id="RHEA:10164"/>
        <dbReference type="ChEBI" id="CHEBI:15377"/>
        <dbReference type="ChEBI" id="CHEBI:58289"/>
        <dbReference type="ChEBI" id="CHEBI:58702"/>
        <dbReference type="EC" id="4.2.1.11"/>
    </reaction>
</comment>
<accession>A0A3Q1HI25</accession>
<proteinExistence type="inferred from homology"/>
<reference evidence="12" key="3">
    <citation type="submission" date="2025-09" db="UniProtKB">
        <authorList>
            <consortium name="Ensembl"/>
        </authorList>
    </citation>
    <scope>IDENTIFICATION</scope>
</reference>
<evidence type="ECO:0000256" key="6">
    <source>
        <dbReference type="ARBA" id="ARBA00031125"/>
    </source>
</evidence>
<evidence type="ECO:0000256" key="1">
    <source>
        <dbReference type="ARBA" id="ARBA00005031"/>
    </source>
</evidence>
<name>A0A3Q1HI25_ANATE</name>
<dbReference type="InterPro" id="IPR020810">
    <property type="entry name" value="Enolase_C"/>
</dbReference>
<dbReference type="SMART" id="SM01193">
    <property type="entry name" value="Enolase_N"/>
    <property type="match status" value="1"/>
</dbReference>
<dbReference type="Pfam" id="PF00113">
    <property type="entry name" value="Enolase_C"/>
    <property type="match status" value="1"/>
</dbReference>
<evidence type="ECO:0000256" key="9">
    <source>
        <dbReference type="SAM" id="MobiDB-lite"/>
    </source>
</evidence>
<dbReference type="Gene3D" id="3.30.390.10">
    <property type="entry name" value="Enolase-like, N-terminal domain"/>
    <property type="match status" value="1"/>
</dbReference>
<keyword evidence="5" id="KW-0456">Lyase</keyword>
<organism evidence="12 13">
    <name type="scientific">Anabas testudineus</name>
    <name type="common">Climbing perch</name>
    <name type="synonym">Anthias testudineus</name>
    <dbReference type="NCBI Taxonomy" id="64144"/>
    <lineage>
        <taxon>Eukaryota</taxon>
        <taxon>Metazoa</taxon>
        <taxon>Chordata</taxon>
        <taxon>Craniata</taxon>
        <taxon>Vertebrata</taxon>
        <taxon>Euteleostomi</taxon>
        <taxon>Actinopterygii</taxon>
        <taxon>Neopterygii</taxon>
        <taxon>Teleostei</taxon>
        <taxon>Neoteleostei</taxon>
        <taxon>Acanthomorphata</taxon>
        <taxon>Anabantaria</taxon>
        <taxon>Anabantiformes</taxon>
        <taxon>Anabantoidei</taxon>
        <taxon>Anabantidae</taxon>
        <taxon>Anabas</taxon>
    </lineage>
</organism>
<dbReference type="FunCoup" id="A0A3Q1HI25">
    <property type="interactions" value="865"/>
</dbReference>
<comment type="similarity">
    <text evidence="2">Belongs to the enolase family.</text>
</comment>
<dbReference type="GO" id="GO:0000015">
    <property type="term" value="C:phosphopyruvate hydratase complex"/>
    <property type="evidence" value="ECO:0007669"/>
    <property type="project" value="InterPro"/>
</dbReference>
<dbReference type="Gene3D" id="3.20.20.120">
    <property type="entry name" value="Enolase-like C-terminal domain"/>
    <property type="match status" value="1"/>
</dbReference>
<dbReference type="AlphaFoldDB" id="A0A3Q1HI25"/>
<feature type="region of interest" description="Disordered" evidence="9">
    <location>
        <begin position="201"/>
        <end position="225"/>
    </location>
</feature>
<evidence type="ECO:0000256" key="5">
    <source>
        <dbReference type="ARBA" id="ARBA00023239"/>
    </source>
</evidence>
<sequence>MSCQRFLRPFSKDERSFYETKKAAAEFFRVNRIPEEIERALNELFVHKPGDVHGYLANYFANLSAPARISRLKGREVFDSTGQLSIEVEVFCIICNKEKSISSAAVSSLLGSKESSLEWKAGRQERADHVMTAVQWINEPLNNMLKGQNPCDQSQVDHILSTFFMAHYLEEKNISKREDSHSSSESEAVLLSPLPAQNIDKKIADKTSKKSNTAEKPLPLAEPPKPSLPGSWAIGSVSLAVAKAGAQLQGTPFYKYVAALKNGENPTQFHMPVSLVTLLSCGKTSPGKLNLLEEIILIPKAGQPIKQIITVTLELQKEMMRIMNTSTKLGTSLVILSDSGAPAVSYERPEYPLDMITEACTNLGLTLGTEIHLALNCAAHELMDYSKGKYEVATGVLKSSDELLDMYQTLISKYPAVVAIINPFRIEDTEQWEKLGNMIRGSCSLLCDITCKSKAPPVLGVCGHILKLTDETTVSDLVCITSEHPGSVIMSTTCSEPCCDDSVSDIAVGLGLSYIKLGGLSGAERMTKYNRLISIEEELARQGMLVSKEKHSPPLLKEESTTAERTLSDTA</sequence>
<evidence type="ECO:0000259" key="11">
    <source>
        <dbReference type="SMART" id="SM01193"/>
    </source>
</evidence>
<evidence type="ECO:0000259" key="10">
    <source>
        <dbReference type="SMART" id="SM01192"/>
    </source>
</evidence>
<evidence type="ECO:0000256" key="7">
    <source>
        <dbReference type="ARBA" id="ARBA00034855"/>
    </source>
</evidence>
<dbReference type="STRING" id="64144.ENSATEP00000007080"/>
<dbReference type="EC" id="4.2.1.11" evidence="3"/>
<keyword evidence="4" id="KW-0324">Glycolysis</keyword>
<reference evidence="12" key="1">
    <citation type="submission" date="2021-04" db="EMBL/GenBank/DDBJ databases">
        <authorList>
            <consortium name="Wellcome Sanger Institute Data Sharing"/>
        </authorList>
    </citation>
    <scope>NUCLEOTIDE SEQUENCE [LARGE SCALE GENOMIC DNA]</scope>
</reference>
<feature type="domain" description="Enolase N-terminal" evidence="11">
    <location>
        <begin position="69"/>
        <end position="257"/>
    </location>
</feature>
<dbReference type="InParanoid" id="A0A3Q1HI25"/>
<dbReference type="SUPFAM" id="SSF51604">
    <property type="entry name" value="Enolase C-terminal domain-like"/>
    <property type="match status" value="1"/>
</dbReference>
<evidence type="ECO:0000256" key="3">
    <source>
        <dbReference type="ARBA" id="ARBA00012058"/>
    </source>
</evidence>
<evidence type="ECO:0000256" key="4">
    <source>
        <dbReference type="ARBA" id="ARBA00023152"/>
    </source>
</evidence>
<gene>
    <name evidence="12" type="primary">ENO4</name>
</gene>
<dbReference type="SUPFAM" id="SSF54826">
    <property type="entry name" value="Enolase N-terminal domain-like"/>
    <property type="match status" value="1"/>
</dbReference>
<dbReference type="InterPro" id="IPR029017">
    <property type="entry name" value="Enolase-like_N"/>
</dbReference>
<dbReference type="PANTHER" id="PTHR11902:SF30">
    <property type="entry name" value="ENOLASE 4"/>
    <property type="match status" value="1"/>
</dbReference>
<feature type="compositionally biased region" description="Basic and acidic residues" evidence="9">
    <location>
        <begin position="547"/>
        <end position="562"/>
    </location>
</feature>
<dbReference type="CDD" id="cd22974">
    <property type="entry name" value="DD_ENO4"/>
    <property type="match status" value="1"/>
</dbReference>
<dbReference type="InterPro" id="IPR036849">
    <property type="entry name" value="Enolase-like_C_sf"/>
</dbReference>
<dbReference type="InterPro" id="IPR020811">
    <property type="entry name" value="Enolase_N"/>
</dbReference>
<evidence type="ECO:0000313" key="13">
    <source>
        <dbReference type="Proteomes" id="UP000265040"/>
    </source>
</evidence>
<keyword evidence="13" id="KW-1185">Reference proteome</keyword>
<dbReference type="GeneID" id="113159582"/>
<evidence type="ECO:0000256" key="2">
    <source>
        <dbReference type="ARBA" id="ARBA00009604"/>
    </source>
</evidence>
<dbReference type="RefSeq" id="XP_026212135.1">
    <property type="nucleotide sequence ID" value="XM_026356350.1"/>
</dbReference>
<reference evidence="12" key="2">
    <citation type="submission" date="2025-08" db="UniProtKB">
        <authorList>
            <consortium name="Ensembl"/>
        </authorList>
    </citation>
    <scope>IDENTIFICATION</scope>
</reference>
<dbReference type="GO" id="GO:0006096">
    <property type="term" value="P:glycolytic process"/>
    <property type="evidence" value="ECO:0007669"/>
    <property type="project" value="UniProtKB-UniPathway"/>
</dbReference>
<dbReference type="Proteomes" id="UP000265040">
    <property type="component" value="Chromosome 15"/>
</dbReference>
<feature type="domain" description="Enolase C-terminal TIM barrel" evidence="10">
    <location>
        <begin position="268"/>
        <end position="549"/>
    </location>
</feature>
<comment type="pathway">
    <text evidence="1">Carbohydrate degradation; glycolysis; pyruvate from D-glyceraldehyde 3-phosphate: step 4/5.</text>
</comment>